<dbReference type="Gene3D" id="3.70.10.10">
    <property type="match status" value="1"/>
</dbReference>
<name>A0A6C0E231_9ZZZZ</name>
<reference evidence="5" key="1">
    <citation type="journal article" date="2020" name="Nature">
        <title>Giant virus diversity and host interactions through global metagenomics.</title>
        <authorList>
            <person name="Schulz F."/>
            <person name="Roux S."/>
            <person name="Paez-Espino D."/>
            <person name="Jungbluth S."/>
            <person name="Walsh D.A."/>
            <person name="Denef V.J."/>
            <person name="McMahon K.D."/>
            <person name="Konstantinidis K.T."/>
            <person name="Eloe-Fadrosh E.A."/>
            <person name="Kyrpides N.C."/>
            <person name="Woyke T."/>
        </authorList>
    </citation>
    <scope>NUCLEOTIDE SEQUENCE</scope>
    <source>
        <strain evidence="5">GVMAG-M-3300023179-111</strain>
    </source>
</reference>
<dbReference type="GO" id="GO:0006272">
    <property type="term" value="P:leading strand elongation"/>
    <property type="evidence" value="ECO:0007669"/>
    <property type="project" value="TreeGrafter"/>
</dbReference>
<sequence length="269" mass="30722">MTIIFKAKSQEAYCIKILAELLSNNIKTGCFVIDETGIYLCMMDSHRSILIDLFLKADNFSIYKFNNKKMHLGINLNHFHKMVKSVKKKDSIELFIDDKTPNDLAIKVIPKENNRITISYIKIQNVQNLEIDIPTGYGKPIIVNSSDYQKLVKEMSNIGNVMKVISSNYNIEFSCNAGGILKRTVKFGEDDDDEEDNNSQEFSQEYVTEQLYRITKLSGLSNNIQIYAGKPLLFCSNIGSLGKISIYIKSKEQIESENYNILDSEYESD</sequence>
<evidence type="ECO:0000259" key="3">
    <source>
        <dbReference type="Pfam" id="PF00705"/>
    </source>
</evidence>
<dbReference type="AlphaFoldDB" id="A0A6C0E231"/>
<dbReference type="InterPro" id="IPR022648">
    <property type="entry name" value="Pr_cel_nuc_antig_N"/>
</dbReference>
<dbReference type="InterPro" id="IPR022649">
    <property type="entry name" value="Pr_cel_nuc_antig_C"/>
</dbReference>
<dbReference type="InterPro" id="IPR000730">
    <property type="entry name" value="Pr_cel_nuc_antig"/>
</dbReference>
<proteinExistence type="inferred from homology"/>
<evidence type="ECO:0008006" key="6">
    <source>
        <dbReference type="Google" id="ProtNLM"/>
    </source>
</evidence>
<dbReference type="PANTHER" id="PTHR11352:SF0">
    <property type="entry name" value="PROLIFERATING CELL NUCLEAR ANTIGEN"/>
    <property type="match status" value="1"/>
</dbReference>
<evidence type="ECO:0000256" key="1">
    <source>
        <dbReference type="ARBA" id="ARBA00010462"/>
    </source>
</evidence>
<dbReference type="InterPro" id="IPR046938">
    <property type="entry name" value="DNA_clamp_sf"/>
</dbReference>
<keyword evidence="2" id="KW-0238">DNA-binding</keyword>
<dbReference type="PANTHER" id="PTHR11352">
    <property type="entry name" value="PROLIFERATING CELL NUCLEAR ANTIGEN"/>
    <property type="match status" value="1"/>
</dbReference>
<evidence type="ECO:0000259" key="4">
    <source>
        <dbReference type="Pfam" id="PF02747"/>
    </source>
</evidence>
<dbReference type="EMBL" id="MN739717">
    <property type="protein sequence ID" value="QHT22650.1"/>
    <property type="molecule type" value="Genomic_DNA"/>
</dbReference>
<evidence type="ECO:0000313" key="5">
    <source>
        <dbReference type="EMBL" id="QHT22650.1"/>
    </source>
</evidence>
<feature type="domain" description="Proliferating cell nuclear antigen PCNA C-terminal" evidence="4">
    <location>
        <begin position="141"/>
        <end position="249"/>
    </location>
</feature>
<protein>
    <recommendedName>
        <fullName evidence="6">Proliferating cell nuclear antigen PCNA N-terminal domain-containing protein</fullName>
    </recommendedName>
</protein>
<dbReference type="GO" id="GO:0003677">
    <property type="term" value="F:DNA binding"/>
    <property type="evidence" value="ECO:0007669"/>
    <property type="project" value="UniProtKB-KW"/>
</dbReference>
<feature type="domain" description="Proliferating cell nuclear antigen PCNA N-terminal" evidence="3">
    <location>
        <begin position="5"/>
        <end position="126"/>
    </location>
</feature>
<dbReference type="GO" id="GO:0030337">
    <property type="term" value="F:DNA polymerase processivity factor activity"/>
    <property type="evidence" value="ECO:0007669"/>
    <property type="project" value="InterPro"/>
</dbReference>
<dbReference type="SUPFAM" id="SSF55979">
    <property type="entry name" value="DNA clamp"/>
    <property type="match status" value="2"/>
</dbReference>
<comment type="similarity">
    <text evidence="1">Belongs to the PCNA family.</text>
</comment>
<accession>A0A6C0E231</accession>
<organism evidence="5">
    <name type="scientific">viral metagenome</name>
    <dbReference type="NCBI Taxonomy" id="1070528"/>
    <lineage>
        <taxon>unclassified sequences</taxon>
        <taxon>metagenomes</taxon>
        <taxon>organismal metagenomes</taxon>
    </lineage>
</organism>
<evidence type="ECO:0000256" key="2">
    <source>
        <dbReference type="ARBA" id="ARBA00023125"/>
    </source>
</evidence>
<dbReference type="GO" id="GO:0006275">
    <property type="term" value="P:regulation of DNA replication"/>
    <property type="evidence" value="ECO:0007669"/>
    <property type="project" value="InterPro"/>
</dbReference>
<dbReference type="Pfam" id="PF00705">
    <property type="entry name" value="PCNA_N"/>
    <property type="match status" value="1"/>
</dbReference>
<dbReference type="Pfam" id="PF02747">
    <property type="entry name" value="PCNA_C"/>
    <property type="match status" value="1"/>
</dbReference>